<sequence length="90" mass="9382">MQEWMAAVIAGGGGAVRSEDLLKNRRVVMSPCGGVGGSAGHCCGLPILLRALTVVATCGLYRSAPGCIGWSRLVPIPQAGMLWTCDFSEF</sequence>
<protein>
    <submittedName>
        <fullName evidence="1">Os09g0119300 protein</fullName>
    </submittedName>
</protein>
<dbReference type="KEGG" id="dosa:Os09g0119300"/>
<gene>
    <name evidence="1" type="ordered locus">Os09g0119300</name>
</gene>
<accession>Q0J3F9</accession>
<evidence type="ECO:0000313" key="2">
    <source>
        <dbReference type="Proteomes" id="UP000000763"/>
    </source>
</evidence>
<reference evidence="2" key="2">
    <citation type="journal article" date="2008" name="Nucleic Acids Res.">
        <title>The rice annotation project database (RAP-DB): 2008 update.</title>
        <authorList>
            <consortium name="The rice annotation project (RAP)"/>
        </authorList>
    </citation>
    <scope>GENOME REANNOTATION</scope>
    <source>
        <strain evidence="2">cv. Nipponbare</strain>
    </source>
</reference>
<evidence type="ECO:0000313" key="1">
    <source>
        <dbReference type="EMBL" id="BAF24506.2"/>
    </source>
</evidence>
<name>Q0J3F9_ORYSJ</name>
<dbReference type="AlphaFoldDB" id="Q0J3F9"/>
<dbReference type="Proteomes" id="UP000000763">
    <property type="component" value="Chromosome 9"/>
</dbReference>
<reference evidence="1 2" key="1">
    <citation type="journal article" date="2005" name="Nature">
        <title>The map-based sequence of the rice genome.</title>
        <authorList>
            <consortium name="International rice genome sequencing project (IRGSP)"/>
            <person name="Matsumoto T."/>
            <person name="Wu J."/>
            <person name="Kanamori H."/>
            <person name="Katayose Y."/>
            <person name="Fujisawa M."/>
            <person name="Namiki N."/>
            <person name="Mizuno H."/>
            <person name="Yamamoto K."/>
            <person name="Antonio B.A."/>
            <person name="Baba T."/>
            <person name="Sakata K."/>
            <person name="Nagamura Y."/>
            <person name="Aoki H."/>
            <person name="Arikawa K."/>
            <person name="Arita K."/>
            <person name="Bito T."/>
            <person name="Chiden Y."/>
            <person name="Fujitsuka N."/>
            <person name="Fukunaka R."/>
            <person name="Hamada M."/>
            <person name="Harada C."/>
            <person name="Hayashi A."/>
            <person name="Hijishita S."/>
            <person name="Honda M."/>
            <person name="Hosokawa S."/>
            <person name="Ichikawa Y."/>
            <person name="Idonuma A."/>
            <person name="Iijima M."/>
            <person name="Ikeda M."/>
            <person name="Ikeno M."/>
            <person name="Ito K."/>
            <person name="Ito S."/>
            <person name="Ito T."/>
            <person name="Ito Y."/>
            <person name="Ito Y."/>
            <person name="Iwabuchi A."/>
            <person name="Kamiya K."/>
            <person name="Karasawa W."/>
            <person name="Kurita K."/>
            <person name="Katagiri S."/>
            <person name="Kikuta A."/>
            <person name="Kobayashi H."/>
            <person name="Kobayashi N."/>
            <person name="Machita K."/>
            <person name="Maehara T."/>
            <person name="Masukawa M."/>
            <person name="Mizubayashi T."/>
            <person name="Mukai Y."/>
            <person name="Nagasaki H."/>
            <person name="Nagata Y."/>
            <person name="Naito S."/>
            <person name="Nakashima M."/>
            <person name="Nakama Y."/>
            <person name="Nakamichi Y."/>
            <person name="Nakamura M."/>
            <person name="Meguro A."/>
            <person name="Negishi M."/>
            <person name="Ohta I."/>
            <person name="Ohta T."/>
            <person name="Okamoto M."/>
            <person name="Ono N."/>
            <person name="Saji S."/>
            <person name="Sakaguchi M."/>
            <person name="Sakai K."/>
            <person name="Shibata M."/>
            <person name="Shimokawa T."/>
            <person name="Song J."/>
            <person name="Takazaki Y."/>
            <person name="Terasawa K."/>
            <person name="Tsugane M."/>
            <person name="Tsuji K."/>
            <person name="Ueda S."/>
            <person name="Waki K."/>
            <person name="Yamagata H."/>
            <person name="Yamamoto M."/>
            <person name="Yamamoto S."/>
            <person name="Yamane H."/>
            <person name="Yoshiki S."/>
            <person name="Yoshihara R."/>
            <person name="Yukawa K."/>
            <person name="Zhong H."/>
            <person name="Yano M."/>
            <person name="Yuan Q."/>
            <person name="Ouyang S."/>
            <person name="Liu J."/>
            <person name="Jones K.M."/>
            <person name="Gansberger K."/>
            <person name="Moffat K."/>
            <person name="Hill J."/>
            <person name="Bera J."/>
            <person name="Fadrosh D."/>
            <person name="Jin S."/>
            <person name="Johri S."/>
            <person name="Kim M."/>
            <person name="Overton L."/>
            <person name="Reardon M."/>
            <person name="Tsitrin T."/>
            <person name="Vuong H."/>
            <person name="Weaver B."/>
            <person name="Ciecko A."/>
            <person name="Tallon L."/>
            <person name="Jackson J."/>
            <person name="Pai G."/>
            <person name="Aken S.V."/>
            <person name="Utterback T."/>
            <person name="Reidmuller S."/>
            <person name="Feldblyum T."/>
            <person name="Hsiao J."/>
            <person name="Zismann V."/>
            <person name="Iobst S."/>
            <person name="de Vazeille A.R."/>
            <person name="Buell C.R."/>
            <person name="Ying K."/>
            <person name="Li Y."/>
            <person name="Lu T."/>
            <person name="Huang Y."/>
            <person name="Zhao Q."/>
            <person name="Feng Q."/>
            <person name="Zhang L."/>
            <person name="Zhu J."/>
            <person name="Weng Q."/>
            <person name="Mu J."/>
            <person name="Lu Y."/>
            <person name="Fan D."/>
            <person name="Liu Y."/>
            <person name="Guan J."/>
            <person name="Zhang Y."/>
            <person name="Yu S."/>
            <person name="Liu X."/>
            <person name="Zhang Y."/>
            <person name="Hong G."/>
            <person name="Han B."/>
            <person name="Choisne N."/>
            <person name="Demange N."/>
            <person name="Orjeda G."/>
            <person name="Samain S."/>
            <person name="Cattolico L."/>
            <person name="Pelletier E."/>
            <person name="Couloux A."/>
            <person name="Segurens B."/>
            <person name="Wincker P."/>
            <person name="D'Hont A."/>
            <person name="Scarpelli C."/>
            <person name="Weissenbach J."/>
            <person name="Salanoubat M."/>
            <person name="Quetier F."/>
            <person name="Yu Y."/>
            <person name="Kim H.R."/>
            <person name="Rambo T."/>
            <person name="Currie J."/>
            <person name="Collura K."/>
            <person name="Luo M."/>
            <person name="Yang T."/>
            <person name="Ammiraju J.S.S."/>
            <person name="Engler F."/>
            <person name="Soderlund C."/>
            <person name="Wing R.A."/>
            <person name="Palmer L.E."/>
            <person name="de la Bastide M."/>
            <person name="Spiegel L."/>
            <person name="Nascimento L."/>
            <person name="Zutavern T."/>
            <person name="O'Shaughnessy A."/>
            <person name="Dike S."/>
            <person name="Dedhia N."/>
            <person name="Preston R."/>
            <person name="Balija V."/>
            <person name="McCombie W.R."/>
            <person name="Chow T."/>
            <person name="Chen H."/>
            <person name="Chung M."/>
            <person name="Chen C."/>
            <person name="Shaw J."/>
            <person name="Wu H."/>
            <person name="Hsiao K."/>
            <person name="Chao Y."/>
            <person name="Chu M."/>
            <person name="Cheng C."/>
            <person name="Hour A."/>
            <person name="Lee P."/>
            <person name="Lin S."/>
            <person name="Lin Y."/>
            <person name="Liou J."/>
            <person name="Liu S."/>
            <person name="Hsing Y."/>
            <person name="Raghuvanshi S."/>
            <person name="Mohanty A."/>
            <person name="Bharti A.K."/>
            <person name="Gaur A."/>
            <person name="Gupta V."/>
            <person name="Kumar D."/>
            <person name="Ravi V."/>
            <person name="Vij S."/>
            <person name="Kapur A."/>
            <person name="Khurana P."/>
            <person name="Khurana P."/>
            <person name="Khurana J.P."/>
            <person name="Tyagi A.K."/>
            <person name="Gaikwad K."/>
            <person name="Singh A."/>
            <person name="Dalal V."/>
            <person name="Srivastava S."/>
            <person name="Dixit A."/>
            <person name="Pal A.K."/>
            <person name="Ghazi I.A."/>
            <person name="Yadav M."/>
            <person name="Pandit A."/>
            <person name="Bhargava A."/>
            <person name="Sureshbabu K."/>
            <person name="Batra K."/>
            <person name="Sharma T.R."/>
            <person name="Mohapatra T."/>
            <person name="Singh N.K."/>
            <person name="Messing J."/>
            <person name="Nelson A.B."/>
            <person name="Fuks G."/>
            <person name="Kavchok S."/>
            <person name="Keizer G."/>
            <person name="Linton E."/>
            <person name="Llaca V."/>
            <person name="Song R."/>
            <person name="Tanyolac B."/>
            <person name="Young S."/>
            <person name="Ho-Il K."/>
            <person name="Hahn J.H."/>
            <person name="Sangsakoo G."/>
            <person name="Vanavichit A."/>
            <person name="de Mattos Luiz.A.T."/>
            <person name="Zimmer P.D."/>
            <person name="Malone G."/>
            <person name="Dellagostin O."/>
            <person name="de Oliveira A.C."/>
            <person name="Bevan M."/>
            <person name="Bancroft I."/>
            <person name="Minx P."/>
            <person name="Cordum H."/>
            <person name="Wilson R."/>
            <person name="Cheng Z."/>
            <person name="Jin W."/>
            <person name="Jiang J."/>
            <person name="Leong S.A."/>
            <person name="Iwama H."/>
            <person name="Gojobori T."/>
            <person name="Itoh T."/>
            <person name="Niimura Y."/>
            <person name="Fujii Y."/>
            <person name="Habara T."/>
            <person name="Sakai H."/>
            <person name="Sato Y."/>
            <person name="Wilson G."/>
            <person name="Kumar K."/>
            <person name="McCouch S."/>
            <person name="Juretic N."/>
            <person name="Hoen D."/>
            <person name="Wright S."/>
            <person name="Bruskiewich R."/>
            <person name="Bureau T."/>
            <person name="Miyao A."/>
            <person name="Hirochika H."/>
            <person name="Nishikawa T."/>
            <person name="Kadowaki K."/>
            <person name="Sugiura M."/>
            <person name="Burr B."/>
            <person name="Sasaki T."/>
        </authorList>
    </citation>
    <scope>NUCLEOTIDE SEQUENCE [LARGE SCALE GENOMIC DNA]</scope>
    <source>
        <strain evidence="2">cv. Nipponbare</strain>
    </source>
</reference>
<proteinExistence type="predicted"/>
<dbReference type="EMBL" id="AP008215">
    <property type="protein sequence ID" value="BAF24506.2"/>
    <property type="molecule type" value="Genomic_DNA"/>
</dbReference>
<organism evidence="1 2">
    <name type="scientific">Oryza sativa subsp. japonica</name>
    <name type="common">Rice</name>
    <dbReference type="NCBI Taxonomy" id="39947"/>
    <lineage>
        <taxon>Eukaryota</taxon>
        <taxon>Viridiplantae</taxon>
        <taxon>Streptophyta</taxon>
        <taxon>Embryophyta</taxon>
        <taxon>Tracheophyta</taxon>
        <taxon>Spermatophyta</taxon>
        <taxon>Magnoliopsida</taxon>
        <taxon>Liliopsida</taxon>
        <taxon>Poales</taxon>
        <taxon>Poaceae</taxon>
        <taxon>BOP clade</taxon>
        <taxon>Oryzoideae</taxon>
        <taxon>Oryzeae</taxon>
        <taxon>Oryzinae</taxon>
        <taxon>Oryza</taxon>
        <taxon>Oryza sativa</taxon>
    </lineage>
</organism>